<feature type="transmembrane region" description="Helical" evidence="1">
    <location>
        <begin position="67"/>
        <end position="89"/>
    </location>
</feature>
<evidence type="ECO:0000256" key="1">
    <source>
        <dbReference type="SAM" id="Phobius"/>
    </source>
</evidence>
<keyword evidence="1" id="KW-1133">Transmembrane helix</keyword>
<feature type="transmembrane region" description="Helical" evidence="1">
    <location>
        <begin position="119"/>
        <end position="139"/>
    </location>
</feature>
<evidence type="ECO:0000313" key="2">
    <source>
        <dbReference type="EMBL" id="SDO77789.1"/>
    </source>
</evidence>
<organism evidence="2 3">
    <name type="scientific">Streptococcus equinus</name>
    <name type="common">Streptococcus bovis</name>
    <dbReference type="NCBI Taxonomy" id="1335"/>
    <lineage>
        <taxon>Bacteria</taxon>
        <taxon>Bacillati</taxon>
        <taxon>Bacillota</taxon>
        <taxon>Bacilli</taxon>
        <taxon>Lactobacillales</taxon>
        <taxon>Streptococcaceae</taxon>
        <taxon>Streptococcus</taxon>
    </lineage>
</organism>
<keyword evidence="1" id="KW-0812">Transmembrane</keyword>
<accession>A0A1H0MBF8</accession>
<keyword evidence="1" id="KW-0472">Membrane</keyword>
<proteinExistence type="predicted"/>
<dbReference type="Proteomes" id="UP000183816">
    <property type="component" value="Unassembled WGS sequence"/>
</dbReference>
<gene>
    <name evidence="2" type="ORF">SAMN05216347_102276</name>
</gene>
<reference evidence="2 3" key="1">
    <citation type="submission" date="2016-10" db="EMBL/GenBank/DDBJ databases">
        <authorList>
            <person name="de Groot N.N."/>
        </authorList>
    </citation>
    <scope>NUCLEOTIDE SEQUENCE [LARGE SCALE GENOMIC DNA]</scope>
    <source>
        <strain evidence="2 3">Sb04</strain>
    </source>
</reference>
<name>A0A1H0MBF8_STREI</name>
<sequence>MLYSNKLTAIGNYRGDSVFYDEEKEAFYLASQKHEEKALSNTVLAGLILASLPLIRWLDDSFKVDNIVFRVILLGISSLFMVFLASHYLKQRYLRLQLERLYFSDVEFRSFIIQEEKNARIALSVLYALFLIIFISGIVYLVTSIFLFLFLTVIFLFPLILFLLIKPWKRRIIILKLSKIYK</sequence>
<evidence type="ECO:0000313" key="3">
    <source>
        <dbReference type="Proteomes" id="UP000183816"/>
    </source>
</evidence>
<protein>
    <recommendedName>
        <fullName evidence="4">DUF443 family protein</fullName>
    </recommendedName>
</protein>
<evidence type="ECO:0008006" key="4">
    <source>
        <dbReference type="Google" id="ProtNLM"/>
    </source>
</evidence>
<feature type="transmembrane region" description="Helical" evidence="1">
    <location>
        <begin position="38"/>
        <end position="55"/>
    </location>
</feature>
<feature type="transmembrane region" description="Helical" evidence="1">
    <location>
        <begin position="145"/>
        <end position="165"/>
    </location>
</feature>
<dbReference type="RefSeq" id="WP_074482047.1">
    <property type="nucleotide sequence ID" value="NZ_FNJK01000002.1"/>
</dbReference>
<dbReference type="EMBL" id="FNJK01000002">
    <property type="protein sequence ID" value="SDO77789.1"/>
    <property type="molecule type" value="Genomic_DNA"/>
</dbReference>
<dbReference type="AlphaFoldDB" id="A0A1H0MBF8"/>